<dbReference type="EMBL" id="CP075585">
    <property type="protein sequence ID" value="QZA58636.1"/>
    <property type="molecule type" value="Genomic_DNA"/>
</dbReference>
<dbReference type="RefSeq" id="WP_194845768.1">
    <property type="nucleotide sequence ID" value="NZ_CP075585.1"/>
</dbReference>
<gene>
    <name evidence="2" type="ORF">RHAB15C_0000514</name>
</gene>
<proteinExistence type="predicted"/>
<evidence type="ECO:0000259" key="1">
    <source>
        <dbReference type="SMART" id="SM00479"/>
    </source>
</evidence>
<dbReference type="InterPro" id="IPR036397">
    <property type="entry name" value="RNaseH_sf"/>
</dbReference>
<dbReference type="Proteomes" id="UP000822862">
    <property type="component" value="Chromosome"/>
</dbReference>
<dbReference type="Gene3D" id="3.30.420.10">
    <property type="entry name" value="Ribonuclease H-like superfamily/Ribonuclease H"/>
    <property type="match status" value="1"/>
</dbReference>
<dbReference type="InterPro" id="IPR012337">
    <property type="entry name" value="RNaseH-like_sf"/>
</dbReference>
<reference evidence="2 3" key="1">
    <citation type="submission" date="2021-05" db="EMBL/GenBank/DDBJ databases">
        <title>Ecology and evolution of chlamydial symbionts of arthropods.</title>
        <authorList>
            <person name="Halter T."/>
            <person name="Sixt B.S."/>
            <person name="Toenshoff E.R."/>
            <person name="Koestlbacher S."/>
            <person name="Schulz F."/>
            <person name="Kostanjsek R."/>
            <person name="Collingro A."/>
            <person name="Hendrickx F."/>
            <person name="Horn M."/>
        </authorList>
    </citation>
    <scope>NUCLEOTIDE SEQUENCE [LARGE SCALE GENOMIC DNA]</scope>
    <source>
        <strain evidence="2 3">15C</strain>
    </source>
</reference>
<evidence type="ECO:0000313" key="3">
    <source>
        <dbReference type="Proteomes" id="UP000822862"/>
    </source>
</evidence>
<dbReference type="SUPFAM" id="SSF53098">
    <property type="entry name" value="Ribonuclease H-like"/>
    <property type="match status" value="1"/>
</dbReference>
<dbReference type="CDD" id="cd06127">
    <property type="entry name" value="DEDDh"/>
    <property type="match status" value="1"/>
</dbReference>
<accession>A0ABX8YZ54</accession>
<dbReference type="Pfam" id="PF00929">
    <property type="entry name" value="RNase_T"/>
    <property type="match status" value="1"/>
</dbReference>
<sequence>MLGIFLDTETNGLNPQKHKIIEIAFQIIDLITGSCKNSFESVIAISLEDWQKSDLKSLEINGFNWQMVHQGLPYQIVAQQIQDCFAKNQITRGKAVFICQNPSFDRAFFSYLIDPGLQEALLFPYHWLDLASMYWAEAIRQAKMGLKLFPWETGCSKDAIARVYSLESEQHPHRAMNGVLHLLLCYKAIVGFPNMS</sequence>
<evidence type="ECO:0000313" key="2">
    <source>
        <dbReference type="EMBL" id="QZA58636.1"/>
    </source>
</evidence>
<keyword evidence="3" id="KW-1185">Reference proteome</keyword>
<protein>
    <recommendedName>
        <fullName evidence="1">Exonuclease domain-containing protein</fullName>
    </recommendedName>
</protein>
<dbReference type="InterPro" id="IPR013520">
    <property type="entry name" value="Ribonucl_H"/>
</dbReference>
<feature type="domain" description="Exonuclease" evidence="1">
    <location>
        <begin position="4"/>
        <end position="195"/>
    </location>
</feature>
<dbReference type="SMART" id="SM00479">
    <property type="entry name" value="EXOIII"/>
    <property type="match status" value="1"/>
</dbReference>
<organism evidence="2 3">
    <name type="scientific">Candidatus Rhabdochlamydia porcellionis</name>
    <dbReference type="NCBI Taxonomy" id="225148"/>
    <lineage>
        <taxon>Bacteria</taxon>
        <taxon>Pseudomonadati</taxon>
        <taxon>Chlamydiota</taxon>
        <taxon>Chlamydiia</taxon>
        <taxon>Parachlamydiales</taxon>
        <taxon>Candidatus Rhabdochlamydiaceae</taxon>
        <taxon>Candidatus Rhabdochlamydia</taxon>
    </lineage>
</organism>
<name>A0ABX8YZ54_9BACT</name>